<accession>A0A6F9DR15</accession>
<dbReference type="EMBL" id="LR789483">
    <property type="protein sequence ID" value="CAB3265345.1"/>
    <property type="molecule type" value="mRNA"/>
</dbReference>
<evidence type="ECO:0000259" key="8">
    <source>
        <dbReference type="Pfam" id="PF01425"/>
    </source>
</evidence>
<dbReference type="GO" id="GO:0030956">
    <property type="term" value="C:glutamyl-tRNA(Gln) amidotransferase complex"/>
    <property type="evidence" value="ECO:0007669"/>
    <property type="project" value="UniProtKB-UniRule"/>
</dbReference>
<protein>
    <recommendedName>
        <fullName evidence="7">Glutamyl-tRNA(Gln) amidotransferase subunit A, mitochondrial</fullName>
        <shortName evidence="7">Glu-AdT subunit A</shortName>
        <ecNumber evidence="7">6.3.5.7</ecNumber>
    </recommendedName>
</protein>
<keyword evidence="3 7" id="KW-0547">Nucleotide-binding</keyword>
<keyword evidence="2 7" id="KW-0436">Ligase</keyword>
<sequence length="496" mass="53121">MVSNIVNRTAVEVLKLLQEGTVSLPEVYAACTKRMQQVKDLNAFITTTNHEKGQDISQGSLAGLPFGVKDNYCTKGEKTTCASNMLKQFVPSYNATVVEKLCAAGGTIMGKTNMDEFAMGSGSVDSAFGAVKSPWKYDFGKSEDENDWYITGGSSGGSAVAVATGSCFFALGSDTGGSVRSPAALCGTVGLKPTYGALSRHGLISLANAMDTPGIFTRSVDDAALFFNIMSGHDPLDSTSAQHTTPNVKLAEVEKVKDLVIGIPKEYHGPQLSPEILDAWDWMAGKFSDAGAKVVSVSLPNTMHSIQCYYILSSGDVASNMARYDGIEFGHRGSGSSFSEMLADGRTAGFGNTVKQRILAGNYFLLKQNYTKYYEQALKIRRLIVNDFRAVFAGNSTGGSGVDLLLTPVSISTAARYSDFIQANNRSRCAEHDIYTQPANMSGVPGISVPIKISKEGLPVSLQLMADNFNEQTLLRAAKFIEQEVAFPGLQLDFTS</sequence>
<evidence type="ECO:0000256" key="4">
    <source>
        <dbReference type="ARBA" id="ARBA00022840"/>
    </source>
</evidence>
<dbReference type="InterPro" id="IPR000120">
    <property type="entry name" value="Amidase"/>
</dbReference>
<evidence type="ECO:0000256" key="2">
    <source>
        <dbReference type="ARBA" id="ARBA00022598"/>
    </source>
</evidence>
<dbReference type="GO" id="GO:0032543">
    <property type="term" value="P:mitochondrial translation"/>
    <property type="evidence" value="ECO:0007669"/>
    <property type="project" value="UniProtKB-UniRule"/>
</dbReference>
<dbReference type="PANTHER" id="PTHR11895">
    <property type="entry name" value="TRANSAMIDASE"/>
    <property type="match status" value="1"/>
</dbReference>
<feature type="active site" description="Charge relay system" evidence="7">
    <location>
        <position position="154"/>
    </location>
</feature>
<evidence type="ECO:0000256" key="1">
    <source>
        <dbReference type="ARBA" id="ARBA00008069"/>
    </source>
</evidence>
<keyword evidence="5 7" id="KW-0648">Protein biosynthesis</keyword>
<evidence type="ECO:0000313" key="9">
    <source>
        <dbReference type="EMBL" id="CAB3265345.1"/>
    </source>
</evidence>
<comment type="catalytic activity">
    <reaction evidence="6 7">
        <text>L-glutamyl-tRNA(Gln) + L-glutamine + ATP + H2O = L-glutaminyl-tRNA(Gln) + L-glutamate + ADP + phosphate + H(+)</text>
        <dbReference type="Rhea" id="RHEA:17521"/>
        <dbReference type="Rhea" id="RHEA-COMP:9681"/>
        <dbReference type="Rhea" id="RHEA-COMP:9684"/>
        <dbReference type="ChEBI" id="CHEBI:15377"/>
        <dbReference type="ChEBI" id="CHEBI:15378"/>
        <dbReference type="ChEBI" id="CHEBI:29985"/>
        <dbReference type="ChEBI" id="CHEBI:30616"/>
        <dbReference type="ChEBI" id="CHEBI:43474"/>
        <dbReference type="ChEBI" id="CHEBI:58359"/>
        <dbReference type="ChEBI" id="CHEBI:78520"/>
        <dbReference type="ChEBI" id="CHEBI:78521"/>
        <dbReference type="ChEBI" id="CHEBI:456216"/>
        <dbReference type="EC" id="6.3.5.7"/>
    </reaction>
</comment>
<comment type="subunit">
    <text evidence="7">Subunit of the heterotrimeric GatCAB amidotransferase (AdT) complex, composed of A, B and C subunits.</text>
</comment>
<dbReference type="InterPro" id="IPR023631">
    <property type="entry name" value="Amidase_dom"/>
</dbReference>
<dbReference type="EC" id="6.3.5.7" evidence="7"/>
<dbReference type="Gene3D" id="3.90.1300.10">
    <property type="entry name" value="Amidase signature (AS) domain"/>
    <property type="match status" value="1"/>
</dbReference>
<dbReference type="GO" id="GO:0070681">
    <property type="term" value="P:glutaminyl-tRNAGln biosynthesis via transamidation"/>
    <property type="evidence" value="ECO:0007669"/>
    <property type="project" value="UniProtKB-UniRule"/>
</dbReference>
<dbReference type="HAMAP" id="MF_00120">
    <property type="entry name" value="GatA"/>
    <property type="match status" value="1"/>
</dbReference>
<proteinExistence type="evidence at transcript level"/>
<keyword evidence="7" id="KW-0496">Mitochondrion</keyword>
<evidence type="ECO:0000256" key="5">
    <source>
        <dbReference type="ARBA" id="ARBA00022917"/>
    </source>
</evidence>
<gene>
    <name evidence="9" type="primary">Qrsl1</name>
</gene>
<comment type="function">
    <text evidence="7">Allows the formation of correctly charged Gln-tRNA(Gln) through the transamidation of misacylated Glu-tRNA(Gln) in the mitochondria. The reaction takes place in the presence of glutamine and ATP through an activated gamma-phospho-Glu-tRNA(Gln).</text>
</comment>
<keyword evidence="9" id="KW-0808">Transferase</keyword>
<dbReference type="Pfam" id="PF01425">
    <property type="entry name" value="Amidase"/>
    <property type="match status" value="1"/>
</dbReference>
<feature type="active site" description="Acyl-ester intermediate" evidence="7">
    <location>
        <position position="178"/>
    </location>
</feature>
<name>A0A6F9DR15_9ASCI</name>
<dbReference type="GO" id="GO:0005739">
    <property type="term" value="C:mitochondrion"/>
    <property type="evidence" value="ECO:0007669"/>
    <property type="project" value="UniProtKB-SubCell"/>
</dbReference>
<dbReference type="GO" id="GO:0016740">
    <property type="term" value="F:transferase activity"/>
    <property type="evidence" value="ECO:0007669"/>
    <property type="project" value="UniProtKB-KW"/>
</dbReference>
<keyword evidence="4 7" id="KW-0067">ATP-binding</keyword>
<evidence type="ECO:0000256" key="7">
    <source>
        <dbReference type="HAMAP-Rule" id="MF_03150"/>
    </source>
</evidence>
<dbReference type="PANTHER" id="PTHR11895:SF7">
    <property type="entry name" value="GLUTAMYL-TRNA(GLN) AMIDOTRANSFERASE SUBUNIT A, MITOCHONDRIAL"/>
    <property type="match status" value="1"/>
</dbReference>
<dbReference type="SUPFAM" id="SSF75304">
    <property type="entry name" value="Amidase signature (AS) enzymes"/>
    <property type="match status" value="1"/>
</dbReference>
<feature type="active site" description="Charge relay system" evidence="7">
    <location>
        <position position="69"/>
    </location>
</feature>
<dbReference type="PROSITE" id="PS00571">
    <property type="entry name" value="AMIDASES"/>
    <property type="match status" value="1"/>
</dbReference>
<dbReference type="GO" id="GO:0005524">
    <property type="term" value="F:ATP binding"/>
    <property type="evidence" value="ECO:0007669"/>
    <property type="project" value="UniProtKB-KW"/>
</dbReference>
<dbReference type="InterPro" id="IPR036928">
    <property type="entry name" value="AS_sf"/>
</dbReference>
<comment type="subcellular location">
    <subcellularLocation>
        <location evidence="7">Mitochondrion</location>
    </subcellularLocation>
</comment>
<feature type="domain" description="Amidase" evidence="8">
    <location>
        <begin position="56"/>
        <end position="475"/>
    </location>
</feature>
<evidence type="ECO:0000256" key="6">
    <source>
        <dbReference type="ARBA" id="ARBA00047407"/>
    </source>
</evidence>
<evidence type="ECO:0000256" key="3">
    <source>
        <dbReference type="ARBA" id="ARBA00022741"/>
    </source>
</evidence>
<dbReference type="InterPro" id="IPR004412">
    <property type="entry name" value="GatA"/>
</dbReference>
<organism evidence="9">
    <name type="scientific">Phallusia mammillata</name>
    <dbReference type="NCBI Taxonomy" id="59560"/>
    <lineage>
        <taxon>Eukaryota</taxon>
        <taxon>Metazoa</taxon>
        <taxon>Chordata</taxon>
        <taxon>Tunicata</taxon>
        <taxon>Ascidiacea</taxon>
        <taxon>Phlebobranchia</taxon>
        <taxon>Ascidiidae</taxon>
        <taxon>Phallusia</taxon>
    </lineage>
</organism>
<dbReference type="GO" id="GO:0050567">
    <property type="term" value="F:glutaminyl-tRNA synthase (glutamine-hydrolyzing) activity"/>
    <property type="evidence" value="ECO:0007669"/>
    <property type="project" value="UniProtKB-UniRule"/>
</dbReference>
<dbReference type="InterPro" id="IPR020556">
    <property type="entry name" value="Amidase_CS"/>
</dbReference>
<reference evidence="9" key="1">
    <citation type="submission" date="2020-04" db="EMBL/GenBank/DDBJ databases">
        <authorList>
            <person name="Neveu A P."/>
        </authorList>
    </citation>
    <scope>NUCLEOTIDE SEQUENCE</scope>
    <source>
        <tissue evidence="9">Whole embryo</tissue>
    </source>
</reference>
<comment type="similarity">
    <text evidence="1 7">Belongs to the amidase family. GatA subfamily.</text>
</comment>
<dbReference type="AlphaFoldDB" id="A0A6F9DR15"/>